<dbReference type="Gene3D" id="3.20.20.140">
    <property type="entry name" value="Metal-dependent hydrolases"/>
    <property type="match status" value="1"/>
</dbReference>
<dbReference type="NCBIfam" id="TIGR01430">
    <property type="entry name" value="aden_deam"/>
    <property type="match status" value="1"/>
</dbReference>
<keyword evidence="5" id="KW-0862">Zinc</keyword>
<organism evidence="7 8">
    <name type="scientific">Conexibacter woesei (strain DSM 14684 / CCUG 47730 / CIP 108061 / JCM 11494 / NBRC 100937 / ID131577)</name>
    <dbReference type="NCBI Taxonomy" id="469383"/>
    <lineage>
        <taxon>Bacteria</taxon>
        <taxon>Bacillati</taxon>
        <taxon>Actinomycetota</taxon>
        <taxon>Thermoleophilia</taxon>
        <taxon>Solirubrobacterales</taxon>
        <taxon>Conexibacteraceae</taxon>
        <taxon>Conexibacter</taxon>
    </lineage>
</organism>
<reference evidence="7 8" key="1">
    <citation type="journal article" date="2010" name="Stand. Genomic Sci.">
        <title>Complete genome sequence of Conexibacter woesei type strain (ID131577).</title>
        <authorList>
            <person name="Pukall R."/>
            <person name="Lapidus A."/>
            <person name="Glavina Del Rio T."/>
            <person name="Copeland A."/>
            <person name="Tice H."/>
            <person name="Cheng J.-F."/>
            <person name="Lucas S."/>
            <person name="Chen F."/>
            <person name="Nolan M."/>
            <person name="Bruce D."/>
            <person name="Goodwin L."/>
            <person name="Pitluck S."/>
            <person name="Mavromatis K."/>
            <person name="Ivanova N."/>
            <person name="Ovchinnikova G."/>
            <person name="Pati A."/>
            <person name="Chen A."/>
            <person name="Palaniappan K."/>
            <person name="Land M."/>
            <person name="Hauser L."/>
            <person name="Chang Y.-J."/>
            <person name="Jeffries C.D."/>
            <person name="Chain P."/>
            <person name="Meincke L."/>
            <person name="Sims D."/>
            <person name="Brettin T."/>
            <person name="Detter J.C."/>
            <person name="Rohde M."/>
            <person name="Goeker M."/>
            <person name="Bristow J."/>
            <person name="Eisen J.A."/>
            <person name="Markowitz V."/>
            <person name="Kyrpides N.C."/>
            <person name="Klenk H.-P."/>
            <person name="Hugenholtz P."/>
        </authorList>
    </citation>
    <scope>NUCLEOTIDE SEQUENCE [LARGE SCALE GENOMIC DNA]</scope>
    <source>
        <strain evidence="8">DSM 14684 / CIP 108061 / JCM 11494 / NBRC 100937 / ID131577</strain>
    </source>
</reference>
<dbReference type="Proteomes" id="UP000008229">
    <property type="component" value="Chromosome"/>
</dbReference>
<evidence type="ECO:0000313" key="8">
    <source>
        <dbReference type="Proteomes" id="UP000008229"/>
    </source>
</evidence>
<dbReference type="KEGG" id="cwo:Cwoe_0629"/>
<evidence type="ECO:0000256" key="1">
    <source>
        <dbReference type="ARBA" id="ARBA00001947"/>
    </source>
</evidence>
<dbReference type="PROSITE" id="PS00485">
    <property type="entry name" value="A_DEAMINASE"/>
    <property type="match status" value="1"/>
</dbReference>
<comment type="similarity">
    <text evidence="2">Belongs to the metallo-dependent hydrolases superfamily. Adenosine and AMP deaminases family.</text>
</comment>
<dbReference type="STRING" id="469383.Cwoe_0629"/>
<evidence type="ECO:0000256" key="5">
    <source>
        <dbReference type="ARBA" id="ARBA00022833"/>
    </source>
</evidence>
<dbReference type="eggNOG" id="COG1816">
    <property type="taxonomic scope" value="Bacteria"/>
</dbReference>
<dbReference type="EC" id="3.5.4.4" evidence="7"/>
<sequence>MSRSLRALPKAHLHLHLEAGMRPATLAELAERHGVAVPPPGPYTEFAQFEAAYVGAIDALRTEDDLRRVVREVVEDAAADGATYLEPALYPCDHRPRFGADERVVELVLDELARAGAEHGVAVGLMIAGDRTRPAQECEEQARLAVRYAGSGVVSFGLAAEEPGYPAGPFARAFAIAREAGLLSTPHAGELAGPEAVREALDTLLPDRIQHGVTAVGDPALLARLAEGGICLDVCPTSNVVMGVASLEEHPLPALLAAGVPCSINADDPLFFGPGLLDEYEACRGAMRLSDEQLAAVARASFVASGAARDVVRANVAAIDRWLATSAA</sequence>
<dbReference type="GO" id="GO:0019239">
    <property type="term" value="F:deaminase activity"/>
    <property type="evidence" value="ECO:0007669"/>
    <property type="project" value="InterPro"/>
</dbReference>
<evidence type="ECO:0000256" key="3">
    <source>
        <dbReference type="ARBA" id="ARBA00022723"/>
    </source>
</evidence>
<gene>
    <name evidence="7" type="ordered locus">Cwoe_0629</name>
</gene>
<dbReference type="PANTHER" id="PTHR43114">
    <property type="entry name" value="ADENINE DEAMINASE"/>
    <property type="match status" value="1"/>
</dbReference>
<protein>
    <submittedName>
        <fullName evidence="7">Adenosine deaminase</fullName>
        <ecNumber evidence="7">3.5.4.4</ecNumber>
    </submittedName>
</protein>
<proteinExistence type="inferred from homology"/>
<reference evidence="8" key="2">
    <citation type="submission" date="2010-01" db="EMBL/GenBank/DDBJ databases">
        <title>The complete genome of Conexibacter woesei DSM 14684.</title>
        <authorList>
            <consortium name="US DOE Joint Genome Institute (JGI-PGF)"/>
            <person name="Lucas S."/>
            <person name="Copeland A."/>
            <person name="Lapidus A."/>
            <person name="Glavina del Rio T."/>
            <person name="Dalin E."/>
            <person name="Tice H."/>
            <person name="Bruce D."/>
            <person name="Goodwin L."/>
            <person name="Pitluck S."/>
            <person name="Kyrpides N."/>
            <person name="Mavromatis K."/>
            <person name="Ivanova N."/>
            <person name="Mikhailova N."/>
            <person name="Chertkov O."/>
            <person name="Brettin T."/>
            <person name="Detter J.C."/>
            <person name="Han C."/>
            <person name="Larimer F."/>
            <person name="Land M."/>
            <person name="Hauser L."/>
            <person name="Markowitz V."/>
            <person name="Cheng J.-F."/>
            <person name="Hugenholtz P."/>
            <person name="Woyke T."/>
            <person name="Wu D."/>
            <person name="Pukall R."/>
            <person name="Steenblock K."/>
            <person name="Schneider S."/>
            <person name="Klenk H.-P."/>
            <person name="Eisen J.A."/>
        </authorList>
    </citation>
    <scope>NUCLEOTIDE SEQUENCE [LARGE SCALE GENOMIC DNA]</scope>
    <source>
        <strain evidence="8">DSM 14684 / CIP 108061 / JCM 11494 / NBRC 100937 / ID131577</strain>
    </source>
</reference>
<dbReference type="OrthoDB" id="105475at2"/>
<dbReference type="HOGENOM" id="CLU_039228_7_1_11"/>
<keyword evidence="3" id="KW-0479">Metal-binding</keyword>
<evidence type="ECO:0000313" key="7">
    <source>
        <dbReference type="EMBL" id="ADB49064.1"/>
    </source>
</evidence>
<dbReference type="RefSeq" id="WP_012932117.1">
    <property type="nucleotide sequence ID" value="NC_013739.1"/>
</dbReference>
<accession>D3F997</accession>
<dbReference type="SUPFAM" id="SSF51556">
    <property type="entry name" value="Metallo-dependent hydrolases"/>
    <property type="match status" value="1"/>
</dbReference>
<evidence type="ECO:0000256" key="4">
    <source>
        <dbReference type="ARBA" id="ARBA00022801"/>
    </source>
</evidence>
<name>D3F997_CONWI</name>
<dbReference type="PANTHER" id="PTHR43114:SF6">
    <property type="entry name" value="ADENINE DEAMINASE"/>
    <property type="match status" value="1"/>
</dbReference>
<dbReference type="EMBL" id="CP001854">
    <property type="protein sequence ID" value="ADB49064.1"/>
    <property type="molecule type" value="Genomic_DNA"/>
</dbReference>
<dbReference type="GO" id="GO:0046872">
    <property type="term" value="F:metal ion binding"/>
    <property type="evidence" value="ECO:0007669"/>
    <property type="project" value="UniProtKB-KW"/>
</dbReference>
<dbReference type="InterPro" id="IPR032466">
    <property type="entry name" value="Metal_Hydrolase"/>
</dbReference>
<dbReference type="GO" id="GO:0009168">
    <property type="term" value="P:purine ribonucleoside monophosphate biosynthetic process"/>
    <property type="evidence" value="ECO:0007669"/>
    <property type="project" value="InterPro"/>
</dbReference>
<dbReference type="AlphaFoldDB" id="D3F997"/>
<dbReference type="Pfam" id="PF00962">
    <property type="entry name" value="A_deaminase"/>
    <property type="match status" value="1"/>
</dbReference>
<comment type="cofactor">
    <cofactor evidence="1">
        <name>Zn(2+)</name>
        <dbReference type="ChEBI" id="CHEBI:29105"/>
    </cofactor>
</comment>
<keyword evidence="8" id="KW-1185">Reference proteome</keyword>
<dbReference type="InterPro" id="IPR006330">
    <property type="entry name" value="Ado/ade_deaminase"/>
</dbReference>
<dbReference type="InterPro" id="IPR006650">
    <property type="entry name" value="A/AMP_deam_AS"/>
</dbReference>
<evidence type="ECO:0000259" key="6">
    <source>
        <dbReference type="Pfam" id="PF00962"/>
    </source>
</evidence>
<evidence type="ECO:0000256" key="2">
    <source>
        <dbReference type="ARBA" id="ARBA00006676"/>
    </source>
</evidence>
<feature type="domain" description="Adenosine deaminase" evidence="6">
    <location>
        <begin position="9"/>
        <end position="314"/>
    </location>
</feature>
<keyword evidence="4 7" id="KW-0378">Hydrolase</keyword>
<dbReference type="InterPro" id="IPR001365">
    <property type="entry name" value="A_deaminase_dom"/>
</dbReference>
<dbReference type="GO" id="GO:0016814">
    <property type="term" value="F:hydrolase activity, acting on carbon-nitrogen (but not peptide) bonds, in cyclic amidines"/>
    <property type="evidence" value="ECO:0007669"/>
    <property type="project" value="UniProtKB-ARBA"/>
</dbReference>